<feature type="domain" description="UvrD-like helicase C-terminal" evidence="1">
    <location>
        <begin position="428"/>
        <end position="479"/>
    </location>
</feature>
<evidence type="ECO:0000313" key="3">
    <source>
        <dbReference type="Proteomes" id="UP000195386"/>
    </source>
</evidence>
<dbReference type="EMBL" id="NFII01000003">
    <property type="protein sequence ID" value="OUO02160.1"/>
    <property type="molecule type" value="Genomic_DNA"/>
</dbReference>
<dbReference type="CDD" id="cd18809">
    <property type="entry name" value="SF1_C_RecD"/>
    <property type="match status" value="1"/>
</dbReference>
<gene>
    <name evidence="2" type="ORF">B5F97_05115</name>
</gene>
<evidence type="ECO:0000313" key="2">
    <source>
        <dbReference type="EMBL" id="OUO02160.1"/>
    </source>
</evidence>
<keyword evidence="2" id="KW-0255">Endonuclease</keyword>
<dbReference type="InterPro" id="IPR027417">
    <property type="entry name" value="P-loop_NTPase"/>
</dbReference>
<proteinExistence type="predicted"/>
<dbReference type="Pfam" id="PF13604">
    <property type="entry name" value="AAA_30"/>
    <property type="match status" value="1"/>
</dbReference>
<reference evidence="3" key="1">
    <citation type="submission" date="2017-04" db="EMBL/GenBank/DDBJ databases">
        <title>Function of individual gut microbiota members based on whole genome sequencing of pure cultures obtained from chicken caecum.</title>
        <authorList>
            <person name="Medvecky M."/>
            <person name="Cejkova D."/>
            <person name="Polansky O."/>
            <person name="Karasova D."/>
            <person name="Kubasova T."/>
            <person name="Cizek A."/>
            <person name="Rychlik I."/>
        </authorList>
    </citation>
    <scope>NUCLEOTIDE SEQUENCE [LARGE SCALE GENOMIC DNA]</scope>
    <source>
        <strain evidence="3">An43</strain>
    </source>
</reference>
<evidence type="ECO:0000259" key="1">
    <source>
        <dbReference type="Pfam" id="PF13538"/>
    </source>
</evidence>
<sequence>MINNYLERQIKENFPYQPTSEQEIAIKSLSEFLLSPRSEAVFLLRGYAGTGKTSLVGALVKALDKLQQKVILLAPTGRAAKVFSAYAGHPAFTIHKKIYRQQSFSNETSNFSVNDNLTIHTLYIVDEASMISNEGLSGTSFGTGRLLDDLVQFVYSGTGCRLLLMGDTAQLPPVGEEQSPALFADALKGYGLEVQEVDLTQVVRQEQQSGILWNATRLRQLIAEDTCEALPKIKITGFADIKALPGNELIDRLETCYDHDGLDETIVICRSNKRANIYNNGIRAQILWREDELNTGDLLMVAKNNYFWTEQLQTDMLRNGEKKEAVAQIPDFIANGETAIVRRVRRTRELYGFRFADVTLAFPDYNDFELEVNLLLDTLHSDAPALPKADNDRLFYAVLEDYADITTKHERMKKMKADPFYNALQVKYAYAVTCHKAQGGQWKNVFLDQGYMTDEYLTPDYFRWLYTAFTRATGTLYLVNYPQEQIG</sequence>
<keyword evidence="2" id="KW-0378">Hydrolase</keyword>
<dbReference type="AlphaFoldDB" id="A0A1Y3Z3F7"/>
<dbReference type="Proteomes" id="UP000195386">
    <property type="component" value="Unassembled WGS sequence"/>
</dbReference>
<dbReference type="SUPFAM" id="SSF52540">
    <property type="entry name" value="P-loop containing nucleoside triphosphate hydrolases"/>
    <property type="match status" value="1"/>
</dbReference>
<dbReference type="Pfam" id="PF13538">
    <property type="entry name" value="UvrD_C_2"/>
    <property type="match status" value="1"/>
</dbReference>
<keyword evidence="2" id="KW-0540">Nuclease</keyword>
<dbReference type="GO" id="GO:0004519">
    <property type="term" value="F:endonuclease activity"/>
    <property type="evidence" value="ECO:0007669"/>
    <property type="project" value="UniProtKB-KW"/>
</dbReference>
<accession>A0A1Y3Z3F7</accession>
<organism evidence="2 3">
    <name type="scientific">Bacteroides clarus</name>
    <dbReference type="NCBI Taxonomy" id="626929"/>
    <lineage>
        <taxon>Bacteria</taxon>
        <taxon>Pseudomonadati</taxon>
        <taxon>Bacteroidota</taxon>
        <taxon>Bacteroidia</taxon>
        <taxon>Bacteroidales</taxon>
        <taxon>Bacteroidaceae</taxon>
        <taxon>Bacteroides</taxon>
    </lineage>
</organism>
<comment type="caution">
    <text evidence="2">The sequence shown here is derived from an EMBL/GenBank/DDBJ whole genome shotgun (WGS) entry which is preliminary data.</text>
</comment>
<dbReference type="Gene3D" id="3.40.50.300">
    <property type="entry name" value="P-loop containing nucleotide triphosphate hydrolases"/>
    <property type="match status" value="2"/>
</dbReference>
<protein>
    <submittedName>
        <fullName evidence="2">ATP-dependent endonuclease</fullName>
    </submittedName>
</protein>
<dbReference type="CDD" id="cd17933">
    <property type="entry name" value="DEXSc_RecD-like"/>
    <property type="match status" value="1"/>
</dbReference>
<dbReference type="InterPro" id="IPR027785">
    <property type="entry name" value="UvrD-like_helicase_C"/>
</dbReference>
<dbReference type="RefSeq" id="WP_087425621.1">
    <property type="nucleotide sequence ID" value="NZ_CAMMFP010000022.1"/>
</dbReference>
<name>A0A1Y3Z3F7_9BACE</name>